<gene>
    <name evidence="6" type="ORF">FRX97_07780</name>
</gene>
<dbReference type="NCBIfam" id="TIGR04183">
    <property type="entry name" value="Por_Secre_tail"/>
    <property type="match status" value="1"/>
</dbReference>
<dbReference type="Pfam" id="PF18962">
    <property type="entry name" value="Por_Secre_tail"/>
    <property type="match status" value="1"/>
</dbReference>
<keyword evidence="2" id="KW-0378">Hydrolase</keyword>
<proteinExistence type="predicted"/>
<evidence type="ECO:0000256" key="2">
    <source>
        <dbReference type="ARBA" id="ARBA00022801"/>
    </source>
</evidence>
<evidence type="ECO:0000259" key="4">
    <source>
        <dbReference type="Pfam" id="PF18962"/>
    </source>
</evidence>
<reference evidence="6 7" key="1">
    <citation type="submission" date="2019-08" db="EMBL/GenBank/DDBJ databases">
        <title>Genome of Luteibaculum oceani JCM 18817.</title>
        <authorList>
            <person name="Bowman J.P."/>
        </authorList>
    </citation>
    <scope>NUCLEOTIDE SEQUENCE [LARGE SCALE GENOMIC DNA]</scope>
    <source>
        <strain evidence="6 7">JCM 18817</strain>
    </source>
</reference>
<evidence type="ECO:0000313" key="6">
    <source>
        <dbReference type="EMBL" id="TXC78607.1"/>
    </source>
</evidence>
<organism evidence="6 7">
    <name type="scientific">Luteibaculum oceani</name>
    <dbReference type="NCBI Taxonomy" id="1294296"/>
    <lineage>
        <taxon>Bacteria</taxon>
        <taxon>Pseudomonadati</taxon>
        <taxon>Bacteroidota</taxon>
        <taxon>Flavobacteriia</taxon>
        <taxon>Flavobacteriales</taxon>
        <taxon>Luteibaculaceae</taxon>
        <taxon>Luteibaculum</taxon>
    </lineage>
</organism>
<keyword evidence="7" id="KW-1185">Reference proteome</keyword>
<dbReference type="SUPFAM" id="SSF53474">
    <property type="entry name" value="alpha/beta-Hydrolases"/>
    <property type="match status" value="1"/>
</dbReference>
<feature type="signal peptide" evidence="3">
    <location>
        <begin position="1"/>
        <end position="21"/>
    </location>
</feature>
<dbReference type="EMBL" id="VORB01000006">
    <property type="protein sequence ID" value="TXC78607.1"/>
    <property type="molecule type" value="Genomic_DNA"/>
</dbReference>
<dbReference type="InterPro" id="IPR029058">
    <property type="entry name" value="AB_hydrolase_fold"/>
</dbReference>
<dbReference type="InterPro" id="IPR049492">
    <property type="entry name" value="BD-FAE-like_dom"/>
</dbReference>
<dbReference type="Pfam" id="PF20434">
    <property type="entry name" value="BD-FAE"/>
    <property type="match status" value="1"/>
</dbReference>
<dbReference type="InterPro" id="IPR050300">
    <property type="entry name" value="GDXG_lipolytic_enzyme"/>
</dbReference>
<feature type="chain" id="PRO_5022897136" evidence="3">
    <location>
        <begin position="22"/>
        <end position="415"/>
    </location>
</feature>
<evidence type="ECO:0000256" key="1">
    <source>
        <dbReference type="ARBA" id="ARBA00022729"/>
    </source>
</evidence>
<evidence type="ECO:0000256" key="3">
    <source>
        <dbReference type="SAM" id="SignalP"/>
    </source>
</evidence>
<comment type="caution">
    <text evidence="6">The sequence shown here is derived from an EMBL/GenBank/DDBJ whole genome shotgun (WGS) entry which is preliminary data.</text>
</comment>
<dbReference type="OrthoDB" id="9777975at2"/>
<dbReference type="Gene3D" id="3.40.50.1820">
    <property type="entry name" value="alpha/beta hydrolase"/>
    <property type="match status" value="1"/>
</dbReference>
<dbReference type="Proteomes" id="UP000321168">
    <property type="component" value="Unassembled WGS sequence"/>
</dbReference>
<sequence>MNKTLTLFCALFLGAVSTLFSQNDCSNGRFQDPIFNEVLVTPGILYGNAEVTFDTLNSNGTNPYPLYLDVYQPAADLETEERPVIVFAFGGAFVYGARVSPDIVELCNRYAQLGYVCVSIDYRLSDELLVNPSPENATRAVLKGTHDMKAAVRFLYRSAKDLTNPFRIDTNQIYVGGVSAGGFCALHTAYLNDDEIPEILRPEYERSGGLEGRSGNPGYSSKVAGVINLCGALGKKEWLEVGDVPVVSMHGDQDETVPYDEDTVRILDINYPVAGSAAIHRRANEIGVINDFYTFKGAGHVPFVGDAAYMDTTFNFTSAFMYERVCGSVSSGISEKSKARNSQVYPNPSHDFISVANAMELVDLKIISPEGRVVYYTENSILMNKIDISALKNGVYMLVTKEKNGTVNSASFVKK</sequence>
<name>A0A5C6UZB2_9FLAO</name>
<feature type="domain" description="Secretion system C-terminal sorting" evidence="4">
    <location>
        <begin position="344"/>
        <end position="407"/>
    </location>
</feature>
<dbReference type="InterPro" id="IPR026444">
    <property type="entry name" value="Secre_tail"/>
</dbReference>
<dbReference type="RefSeq" id="WP_147014634.1">
    <property type="nucleotide sequence ID" value="NZ_VORB01000006.1"/>
</dbReference>
<dbReference type="AlphaFoldDB" id="A0A5C6UZB2"/>
<protein>
    <submittedName>
        <fullName evidence="6">T9SS type A sorting domain-containing protein</fullName>
    </submittedName>
</protein>
<dbReference type="PANTHER" id="PTHR48081">
    <property type="entry name" value="AB HYDROLASE SUPERFAMILY PROTEIN C4A8.06C"/>
    <property type="match status" value="1"/>
</dbReference>
<dbReference type="GO" id="GO:0016787">
    <property type="term" value="F:hydrolase activity"/>
    <property type="evidence" value="ECO:0007669"/>
    <property type="project" value="UniProtKB-KW"/>
</dbReference>
<keyword evidence="1 3" id="KW-0732">Signal</keyword>
<evidence type="ECO:0000313" key="7">
    <source>
        <dbReference type="Proteomes" id="UP000321168"/>
    </source>
</evidence>
<evidence type="ECO:0000259" key="5">
    <source>
        <dbReference type="Pfam" id="PF20434"/>
    </source>
</evidence>
<accession>A0A5C6UZB2</accession>
<feature type="domain" description="BD-FAE-like" evidence="5">
    <location>
        <begin position="68"/>
        <end position="196"/>
    </location>
</feature>